<keyword evidence="2" id="KW-1185">Reference proteome</keyword>
<organism evidence="1 2">
    <name type="scientific">Salinimicrobium flavum</name>
    <dbReference type="NCBI Taxonomy" id="1737065"/>
    <lineage>
        <taxon>Bacteria</taxon>
        <taxon>Pseudomonadati</taxon>
        <taxon>Bacteroidota</taxon>
        <taxon>Flavobacteriia</taxon>
        <taxon>Flavobacteriales</taxon>
        <taxon>Flavobacteriaceae</taxon>
        <taxon>Salinimicrobium</taxon>
    </lineage>
</organism>
<comment type="caution">
    <text evidence="1">The sequence shown here is derived from an EMBL/GenBank/DDBJ whole genome shotgun (WGS) entry which is preliminary data.</text>
</comment>
<dbReference type="EMBL" id="JBHULT010000006">
    <property type="protein sequence ID" value="MFD2517039.1"/>
    <property type="molecule type" value="Genomic_DNA"/>
</dbReference>
<evidence type="ECO:0000313" key="1">
    <source>
        <dbReference type="EMBL" id="MFD2517039.1"/>
    </source>
</evidence>
<evidence type="ECO:0000313" key="2">
    <source>
        <dbReference type="Proteomes" id="UP001597468"/>
    </source>
</evidence>
<proteinExistence type="predicted"/>
<name>A0ABW5IW96_9FLAO</name>
<sequence>MSFHLTEGEDQTGKIVFPKHLLKLPLQEHQTIIHGFAPGLQKISIHPDTFLISRIMGERLKLLFAFGVPLHPQWIEGTDQCFTLVFESLPEDCEHFHFSERPDEAGGLHISAIPRSLNDVYWLPFIW</sequence>
<reference evidence="2" key="1">
    <citation type="journal article" date="2019" name="Int. J. Syst. Evol. Microbiol.">
        <title>The Global Catalogue of Microorganisms (GCM) 10K type strain sequencing project: providing services to taxonomists for standard genome sequencing and annotation.</title>
        <authorList>
            <consortium name="The Broad Institute Genomics Platform"/>
            <consortium name="The Broad Institute Genome Sequencing Center for Infectious Disease"/>
            <person name="Wu L."/>
            <person name="Ma J."/>
        </authorList>
    </citation>
    <scope>NUCLEOTIDE SEQUENCE [LARGE SCALE GENOMIC DNA]</scope>
    <source>
        <strain evidence="2">KCTC 42585</strain>
    </source>
</reference>
<accession>A0ABW5IW96</accession>
<protein>
    <submittedName>
        <fullName evidence="1">Uncharacterized protein</fullName>
    </submittedName>
</protein>
<dbReference type="Proteomes" id="UP001597468">
    <property type="component" value="Unassembled WGS sequence"/>
</dbReference>
<gene>
    <name evidence="1" type="ORF">ACFSTG_03975</name>
</gene>
<dbReference type="RefSeq" id="WP_380748702.1">
    <property type="nucleotide sequence ID" value="NZ_JBHULT010000006.1"/>
</dbReference>